<name>A0A9P1C0R7_9DINO</name>
<protein>
    <submittedName>
        <fullName evidence="1">Uncharacterized protein</fullName>
    </submittedName>
</protein>
<dbReference type="AlphaFoldDB" id="A0A9P1C0R7"/>
<comment type="caution">
    <text evidence="1">The sequence shown here is derived from an EMBL/GenBank/DDBJ whole genome shotgun (WGS) entry which is preliminary data.</text>
</comment>
<reference evidence="1" key="1">
    <citation type="submission" date="2022-10" db="EMBL/GenBank/DDBJ databases">
        <authorList>
            <person name="Chen Y."/>
            <person name="Dougan E. K."/>
            <person name="Chan C."/>
            <person name="Rhodes N."/>
            <person name="Thang M."/>
        </authorList>
    </citation>
    <scope>NUCLEOTIDE SEQUENCE</scope>
</reference>
<dbReference type="EMBL" id="CAMXCT030000766">
    <property type="protein sequence ID" value="CAL4770307.1"/>
    <property type="molecule type" value="Genomic_DNA"/>
</dbReference>
<dbReference type="EMBL" id="CAMXCT020000766">
    <property type="protein sequence ID" value="CAL1136370.1"/>
    <property type="molecule type" value="Genomic_DNA"/>
</dbReference>
<evidence type="ECO:0000313" key="3">
    <source>
        <dbReference type="Proteomes" id="UP001152797"/>
    </source>
</evidence>
<keyword evidence="3" id="KW-1185">Reference proteome</keyword>
<proteinExistence type="predicted"/>
<sequence>MSNKRRLSADGTKPLKFKKVKEEETTLEIPAELAYVARKASLARETSTRSNRLEQSQSIGEYMAAKFNSKDSIVEGLLQFVRFVDEHFPPTKNGVFGPYDSEVCQFQRLLAALAFAMGAADGMQRCTTDANAVGVEKIAITFVDPSVAAPTHKLSANDVAPECDGMLSPTDVFVVKGWSRGISLLTILLAAFESPEFHQVWAKACEISEAYVVGKAESQAALHLYNDVSPRIALQHSMAKFLTHESIAAGAWNQNYCSATDTMQAWQETLTNTEQILDMTVDRMSRDWLSLAPKMRKAFTLKDVEYYQRSSAIFLACMSRFESEFPIDFVEKERPRIKRFDLKHGDAELVGMLEGAPPVDLERCGIFRTAIAKFQRQAEDEKVKASEEQLGWPASTKGCQAYQMHMQTCCNFNLTVVERQARFAAVSSLHKTFGFSKSHVFLGVLGPITRARVTELISDDADRPCSPAHRES</sequence>
<dbReference type="EMBL" id="CAMXCT010000766">
    <property type="protein sequence ID" value="CAI3982995.1"/>
    <property type="molecule type" value="Genomic_DNA"/>
</dbReference>
<gene>
    <name evidence="1" type="ORF">C1SCF055_LOCUS10647</name>
</gene>
<dbReference type="Proteomes" id="UP001152797">
    <property type="component" value="Unassembled WGS sequence"/>
</dbReference>
<organism evidence="1">
    <name type="scientific">Cladocopium goreaui</name>
    <dbReference type="NCBI Taxonomy" id="2562237"/>
    <lineage>
        <taxon>Eukaryota</taxon>
        <taxon>Sar</taxon>
        <taxon>Alveolata</taxon>
        <taxon>Dinophyceae</taxon>
        <taxon>Suessiales</taxon>
        <taxon>Symbiodiniaceae</taxon>
        <taxon>Cladocopium</taxon>
    </lineage>
</organism>
<accession>A0A9P1C0R7</accession>
<evidence type="ECO:0000313" key="2">
    <source>
        <dbReference type="EMBL" id="CAL4770307.1"/>
    </source>
</evidence>
<reference evidence="2 3" key="2">
    <citation type="submission" date="2024-05" db="EMBL/GenBank/DDBJ databases">
        <authorList>
            <person name="Chen Y."/>
            <person name="Shah S."/>
            <person name="Dougan E. K."/>
            <person name="Thang M."/>
            <person name="Chan C."/>
        </authorList>
    </citation>
    <scope>NUCLEOTIDE SEQUENCE [LARGE SCALE GENOMIC DNA]</scope>
</reference>
<evidence type="ECO:0000313" key="1">
    <source>
        <dbReference type="EMBL" id="CAI3982995.1"/>
    </source>
</evidence>